<dbReference type="EMBL" id="JAIXCQ010000001">
    <property type="protein sequence ID" value="MCA5892257.1"/>
    <property type="molecule type" value="Genomic_DNA"/>
</dbReference>
<name>A0ABS7ZCT7_9MICO</name>
<dbReference type="SUPFAM" id="SSF54909">
    <property type="entry name" value="Dimeric alpha+beta barrel"/>
    <property type="match status" value="1"/>
</dbReference>
<comment type="caution">
    <text evidence="1">The sequence shown here is derived from an EMBL/GenBank/DDBJ whole genome shotgun (WGS) entry which is preliminary data.</text>
</comment>
<dbReference type="PANTHER" id="PTHR34389">
    <property type="entry name" value="L-RHAMNOSE MUTAROTASE"/>
    <property type="match status" value="1"/>
</dbReference>
<dbReference type="Pfam" id="PF05336">
    <property type="entry name" value="rhaM"/>
    <property type="match status" value="1"/>
</dbReference>
<dbReference type="Proteomes" id="UP001319870">
    <property type="component" value="Unassembled WGS sequence"/>
</dbReference>
<accession>A0ABS7ZCT7</accession>
<gene>
    <name evidence="1" type="ORF">LEP48_02690</name>
</gene>
<dbReference type="PANTHER" id="PTHR34389:SF2">
    <property type="entry name" value="L-RHAMNOSE MUTAROTASE"/>
    <property type="match status" value="1"/>
</dbReference>
<sequence>MNRFTGDGATTHVCFVSRVRPDRLDEYRAAHAAVWPEMLEALAETGWHDYRLFLGADGLLVGVLRTDDYARAQRDMAAREVNDRWQAQMKDFFLPADGRPDEGFVQLEEVFHLESQLEDARRQR</sequence>
<dbReference type="InterPro" id="IPR011008">
    <property type="entry name" value="Dimeric_a/b-barrel"/>
</dbReference>
<protein>
    <submittedName>
        <fullName evidence="1">L-rhamnose mutarotase</fullName>
    </submittedName>
</protein>
<reference evidence="1 2" key="1">
    <citation type="submission" date="2021-09" db="EMBL/GenBank/DDBJ databases">
        <title>Isoptericola luteus sp. nov., a novel bacterium isolated from Harbin, the capital city of Heilongjiang province.</title>
        <authorList>
            <person name="Li J."/>
        </authorList>
    </citation>
    <scope>NUCLEOTIDE SEQUENCE [LARGE SCALE GENOMIC DNA]</scope>
    <source>
        <strain evidence="1 2">NEAU-Y5</strain>
    </source>
</reference>
<evidence type="ECO:0000313" key="2">
    <source>
        <dbReference type="Proteomes" id="UP001319870"/>
    </source>
</evidence>
<dbReference type="Gene3D" id="3.30.70.100">
    <property type="match status" value="1"/>
</dbReference>
<proteinExistence type="predicted"/>
<dbReference type="InterPro" id="IPR008000">
    <property type="entry name" value="Rham/fucose_mutarotase"/>
</dbReference>
<dbReference type="RefSeq" id="WP_225563993.1">
    <property type="nucleotide sequence ID" value="NZ_JAIXCQ010000001.1"/>
</dbReference>
<organism evidence="1 2">
    <name type="scientific">Isoptericola luteus</name>
    <dbReference type="NCBI Taxonomy" id="2879484"/>
    <lineage>
        <taxon>Bacteria</taxon>
        <taxon>Bacillati</taxon>
        <taxon>Actinomycetota</taxon>
        <taxon>Actinomycetes</taxon>
        <taxon>Micrococcales</taxon>
        <taxon>Promicromonosporaceae</taxon>
        <taxon>Isoptericola</taxon>
    </lineage>
</organism>
<evidence type="ECO:0000313" key="1">
    <source>
        <dbReference type="EMBL" id="MCA5892257.1"/>
    </source>
</evidence>
<keyword evidence="2" id="KW-1185">Reference proteome</keyword>